<dbReference type="KEGG" id="stq:Spith_1590"/>
<dbReference type="Pfam" id="PF13847">
    <property type="entry name" value="Methyltransf_31"/>
    <property type="match status" value="1"/>
</dbReference>
<reference evidence="2 3" key="1">
    <citation type="submission" date="2011-06" db="EMBL/GenBank/DDBJ databases">
        <title>The complete genome of Spirochaeta thermophila DSM 6578.</title>
        <authorList>
            <consortium name="US DOE Joint Genome Institute (JGI-PGF)"/>
            <person name="Lucas S."/>
            <person name="Lapidus A."/>
            <person name="Bruce D."/>
            <person name="Goodwin L."/>
            <person name="Pitluck S."/>
            <person name="Peters L."/>
            <person name="Kyrpides N."/>
            <person name="Mavromatis K."/>
            <person name="Ivanova N."/>
            <person name="Mikailova N."/>
            <person name="Pagani I."/>
            <person name="Chertkov O."/>
            <person name="Detter J.C."/>
            <person name="Tapia R."/>
            <person name="Han C."/>
            <person name="Land M."/>
            <person name="Hauser L."/>
            <person name="Markowitz V."/>
            <person name="Cheng J.-F."/>
            <person name="Hugenholtz P."/>
            <person name="Woyke T."/>
            <person name="Wu D."/>
            <person name="Spring S."/>
            <person name="Merkhoffer B."/>
            <person name="Schneider S."/>
            <person name="Klenk H.-P."/>
            <person name="Eisen J.A."/>
        </authorList>
    </citation>
    <scope>NUCLEOTIDE SEQUENCE [LARGE SCALE GENOMIC DNA]</scope>
    <source>
        <strain evidence="3">ATCC 700085 / DSM 6578 / Z-1203</strain>
    </source>
</reference>
<proteinExistence type="predicted"/>
<evidence type="ECO:0000259" key="1">
    <source>
        <dbReference type="Pfam" id="PF13847"/>
    </source>
</evidence>
<keyword evidence="3" id="KW-1185">Reference proteome</keyword>
<accession>G0GAV5</accession>
<keyword evidence="2" id="KW-0808">Transferase</keyword>
<dbReference type="HOGENOM" id="CLU_037990_5_3_12"/>
<dbReference type="Proteomes" id="UP000007254">
    <property type="component" value="Chromosome"/>
</dbReference>
<dbReference type="CDD" id="cd02440">
    <property type="entry name" value="AdoMet_MTases"/>
    <property type="match status" value="1"/>
</dbReference>
<dbReference type="GO" id="GO:0008168">
    <property type="term" value="F:methyltransferase activity"/>
    <property type="evidence" value="ECO:0007669"/>
    <property type="project" value="UniProtKB-KW"/>
</dbReference>
<evidence type="ECO:0000313" key="3">
    <source>
        <dbReference type="Proteomes" id="UP000007254"/>
    </source>
</evidence>
<dbReference type="PANTHER" id="PTHR43861:SF1">
    <property type="entry name" value="TRANS-ACONITATE 2-METHYLTRANSFERASE"/>
    <property type="match status" value="1"/>
</dbReference>
<keyword evidence="2" id="KW-0489">Methyltransferase</keyword>
<dbReference type="AlphaFoldDB" id="G0GAV5"/>
<evidence type="ECO:0000313" key="2">
    <source>
        <dbReference type="EMBL" id="AEJ61851.1"/>
    </source>
</evidence>
<dbReference type="EMBL" id="CP002903">
    <property type="protein sequence ID" value="AEJ61851.1"/>
    <property type="molecule type" value="Genomic_DNA"/>
</dbReference>
<dbReference type="STRING" id="869211.Spith_1590"/>
<dbReference type="RefSeq" id="WP_014625181.1">
    <property type="nucleotide sequence ID" value="NC_017583.1"/>
</dbReference>
<gene>
    <name evidence="2" type="ordered locus">Spith_1590</name>
</gene>
<dbReference type="InterPro" id="IPR029063">
    <property type="entry name" value="SAM-dependent_MTases_sf"/>
</dbReference>
<sequence length="265" mass="30237">MDFSRISGMYEKAASLQRAASDVLLDLLGIKDTENVLDVGCGTGGITKRIRGLTRGKVVGIDPSPGMIEEARKGAGGLDVSFELRGAEEMEYQEEFDVIFANSSFQWFEAPEKAIWNCHRALRKGGRIGIQAPARNVYCPNFLQAIEMVKRDDRTKRIFSGFRNPWFFLETAEEYRSFFEDCGFKVTFVELRSIVTVHTPEEVFRIFSSGAIAGYLNEAYYDIELTRDYIEHFIEIVKEAFATQVERDGMVRLRFNRIFLTAVKE</sequence>
<dbReference type="InterPro" id="IPR025714">
    <property type="entry name" value="Methyltranfer_dom"/>
</dbReference>
<dbReference type="OrthoDB" id="9791837at2"/>
<organism evidence="2 3">
    <name type="scientific">Winmispira thermophila (strain ATCC 700085 / DSM 6578 / Z-1203)</name>
    <name type="common">Spirochaeta thermophila</name>
    <dbReference type="NCBI Taxonomy" id="869211"/>
    <lineage>
        <taxon>Bacteria</taxon>
        <taxon>Pseudomonadati</taxon>
        <taxon>Spirochaetota</taxon>
        <taxon>Spirochaetia</taxon>
        <taxon>Winmispirales</taxon>
        <taxon>Winmispiraceae</taxon>
        <taxon>Winmispira</taxon>
    </lineage>
</organism>
<protein>
    <submittedName>
        <fullName evidence="2">Methyltransferase type 11</fullName>
    </submittedName>
</protein>
<dbReference type="GO" id="GO:0032259">
    <property type="term" value="P:methylation"/>
    <property type="evidence" value="ECO:0007669"/>
    <property type="project" value="UniProtKB-KW"/>
</dbReference>
<dbReference type="PANTHER" id="PTHR43861">
    <property type="entry name" value="TRANS-ACONITATE 2-METHYLTRANSFERASE-RELATED"/>
    <property type="match status" value="1"/>
</dbReference>
<name>G0GAV5_WINT7</name>
<dbReference type="Gene3D" id="3.40.50.150">
    <property type="entry name" value="Vaccinia Virus protein VP39"/>
    <property type="match status" value="1"/>
</dbReference>
<dbReference type="SUPFAM" id="SSF53335">
    <property type="entry name" value="S-adenosyl-L-methionine-dependent methyltransferases"/>
    <property type="match status" value="1"/>
</dbReference>
<feature type="domain" description="Methyltransferase" evidence="1">
    <location>
        <begin position="31"/>
        <end position="153"/>
    </location>
</feature>